<proteinExistence type="predicted"/>
<accession>A0AAW6MDS7</accession>
<evidence type="ECO:0000313" key="2">
    <source>
        <dbReference type="Proteomes" id="UP001221924"/>
    </source>
</evidence>
<gene>
    <name evidence="1" type="ORF">PZH42_30580</name>
</gene>
<feature type="non-terminal residue" evidence="1">
    <location>
        <position position="1"/>
    </location>
</feature>
<comment type="caution">
    <text evidence="1">The sequence shown here is derived from an EMBL/GenBank/DDBJ whole genome shotgun (WGS) entry which is preliminary data.</text>
</comment>
<name>A0AAW6MDS7_9BACE</name>
<dbReference type="EMBL" id="JARFID010000988">
    <property type="protein sequence ID" value="MDE8698284.1"/>
    <property type="molecule type" value="Genomic_DNA"/>
</dbReference>
<dbReference type="Proteomes" id="UP001221924">
    <property type="component" value="Unassembled WGS sequence"/>
</dbReference>
<dbReference type="RefSeq" id="WP_275203177.1">
    <property type="nucleotide sequence ID" value="NZ_JARFID010000988.1"/>
</dbReference>
<dbReference type="AlphaFoldDB" id="A0AAW6MDS7"/>
<sequence length="91" mass="10043">PSPVVPMPHPYVGVLLRPQDFIAAAVSSFIPPPPTAEMNSGLEIPLCSVELKDLYDMTPDQYKAYCMRKYEEADNVIRQKVIAGLNKLPVG</sequence>
<organism evidence="1 2">
    <name type="scientific">Bacteroides cellulosilyticus</name>
    <dbReference type="NCBI Taxonomy" id="246787"/>
    <lineage>
        <taxon>Bacteria</taxon>
        <taxon>Pseudomonadati</taxon>
        <taxon>Bacteroidota</taxon>
        <taxon>Bacteroidia</taxon>
        <taxon>Bacteroidales</taxon>
        <taxon>Bacteroidaceae</taxon>
        <taxon>Bacteroides</taxon>
    </lineage>
</organism>
<evidence type="ECO:0000313" key="1">
    <source>
        <dbReference type="EMBL" id="MDE8698284.1"/>
    </source>
</evidence>
<protein>
    <submittedName>
        <fullName evidence="1">Uncharacterized protein</fullName>
    </submittedName>
</protein>
<reference evidence="1" key="1">
    <citation type="submission" date="2023-03" db="EMBL/GenBank/DDBJ databases">
        <title>DFI Biobank Strains.</title>
        <authorList>
            <person name="Mostad J."/>
            <person name="Paddock L."/>
            <person name="Medina S."/>
            <person name="Waligurski E."/>
            <person name="Barat B."/>
            <person name="Smith R."/>
            <person name="Burgo V."/>
            <person name="Metcalfe C."/>
            <person name="Woodson C."/>
            <person name="Sundararajan A."/>
            <person name="Ramaswamy R."/>
            <person name="Lin H."/>
            <person name="Pamer E.G."/>
        </authorList>
    </citation>
    <scope>NUCLEOTIDE SEQUENCE</scope>
    <source>
        <strain evidence="1">DFI.9.5</strain>
    </source>
</reference>